<evidence type="ECO:0000256" key="5">
    <source>
        <dbReference type="ARBA" id="ARBA00023043"/>
    </source>
</evidence>
<dbReference type="PANTHER" id="PTHR24186">
    <property type="entry name" value="PROTEIN PHOSPHATASE 1 REGULATORY SUBUNIT"/>
    <property type="match status" value="1"/>
</dbReference>
<feature type="transmembrane region" description="Helical" evidence="8">
    <location>
        <begin position="386"/>
        <end position="404"/>
    </location>
</feature>
<comment type="subcellular location">
    <subcellularLocation>
        <location evidence="1">Membrane</location>
        <topology evidence="1">Multi-pass membrane protein</topology>
    </subcellularLocation>
</comment>
<dbReference type="PROSITE" id="PS50088">
    <property type="entry name" value="ANK_REPEAT"/>
    <property type="match status" value="1"/>
</dbReference>
<evidence type="ECO:0000256" key="1">
    <source>
        <dbReference type="ARBA" id="ARBA00004141"/>
    </source>
</evidence>
<evidence type="ECO:0000256" key="6">
    <source>
        <dbReference type="ARBA" id="ARBA00023136"/>
    </source>
</evidence>
<protein>
    <recommendedName>
        <fullName evidence="9">PGG domain-containing protein</fullName>
    </recommendedName>
</protein>
<accession>A0AAW1W1F8</accession>
<feature type="transmembrane region" description="Helical" evidence="8">
    <location>
        <begin position="410"/>
        <end position="432"/>
    </location>
</feature>
<dbReference type="SMART" id="SM00248">
    <property type="entry name" value="ANK"/>
    <property type="match status" value="5"/>
</dbReference>
<feature type="repeat" description="ANK" evidence="7">
    <location>
        <begin position="35"/>
        <end position="57"/>
    </location>
</feature>
<dbReference type="Pfam" id="PF12796">
    <property type="entry name" value="Ank_2"/>
    <property type="match status" value="2"/>
</dbReference>
<dbReference type="InterPro" id="IPR002110">
    <property type="entry name" value="Ankyrin_rpt"/>
</dbReference>
<evidence type="ECO:0000256" key="7">
    <source>
        <dbReference type="PROSITE-ProRule" id="PRU00023"/>
    </source>
</evidence>
<comment type="caution">
    <text evidence="10">The sequence shown here is derived from an EMBL/GenBank/DDBJ whole genome shotgun (WGS) entry which is preliminary data.</text>
</comment>
<evidence type="ECO:0000256" key="3">
    <source>
        <dbReference type="ARBA" id="ARBA00022737"/>
    </source>
</evidence>
<dbReference type="Gene3D" id="1.25.40.20">
    <property type="entry name" value="Ankyrin repeat-containing domain"/>
    <property type="match status" value="2"/>
</dbReference>
<evidence type="ECO:0000256" key="4">
    <source>
        <dbReference type="ARBA" id="ARBA00022989"/>
    </source>
</evidence>
<gene>
    <name evidence="10" type="ORF">M0R45_037750</name>
</gene>
<name>A0AAW1W1F8_RUBAR</name>
<proteinExistence type="predicted"/>
<dbReference type="Proteomes" id="UP001457282">
    <property type="component" value="Unassembled WGS sequence"/>
</dbReference>
<dbReference type="PANTHER" id="PTHR24186:SF56">
    <property type="entry name" value="PGG DOMAIN-CONTAINING PROTEIN"/>
    <property type="match status" value="1"/>
</dbReference>
<organism evidence="10 11">
    <name type="scientific">Rubus argutus</name>
    <name type="common">Southern blackberry</name>
    <dbReference type="NCBI Taxonomy" id="59490"/>
    <lineage>
        <taxon>Eukaryota</taxon>
        <taxon>Viridiplantae</taxon>
        <taxon>Streptophyta</taxon>
        <taxon>Embryophyta</taxon>
        <taxon>Tracheophyta</taxon>
        <taxon>Spermatophyta</taxon>
        <taxon>Magnoliopsida</taxon>
        <taxon>eudicotyledons</taxon>
        <taxon>Gunneridae</taxon>
        <taxon>Pentapetalae</taxon>
        <taxon>rosids</taxon>
        <taxon>fabids</taxon>
        <taxon>Rosales</taxon>
        <taxon>Rosaceae</taxon>
        <taxon>Rosoideae</taxon>
        <taxon>Rosoideae incertae sedis</taxon>
        <taxon>Rubus</taxon>
    </lineage>
</organism>
<dbReference type="PROSITE" id="PS50297">
    <property type="entry name" value="ANK_REP_REGION"/>
    <property type="match status" value="1"/>
</dbReference>
<keyword evidence="5 7" id="KW-0040">ANK repeat</keyword>
<keyword evidence="11" id="KW-1185">Reference proteome</keyword>
<keyword evidence="4 8" id="KW-1133">Transmembrane helix</keyword>
<dbReference type="GO" id="GO:0005886">
    <property type="term" value="C:plasma membrane"/>
    <property type="evidence" value="ECO:0007669"/>
    <property type="project" value="TreeGrafter"/>
</dbReference>
<evidence type="ECO:0000256" key="8">
    <source>
        <dbReference type="SAM" id="Phobius"/>
    </source>
</evidence>
<evidence type="ECO:0000256" key="2">
    <source>
        <dbReference type="ARBA" id="ARBA00022692"/>
    </source>
</evidence>
<evidence type="ECO:0000313" key="11">
    <source>
        <dbReference type="Proteomes" id="UP001457282"/>
    </source>
</evidence>
<dbReference type="Pfam" id="PF13962">
    <property type="entry name" value="PGG"/>
    <property type="match status" value="1"/>
</dbReference>
<dbReference type="EMBL" id="JBEDUW010000007">
    <property type="protein sequence ID" value="KAK9913951.1"/>
    <property type="molecule type" value="Genomic_DNA"/>
</dbReference>
<feature type="domain" description="PGG" evidence="9">
    <location>
        <begin position="296"/>
        <end position="396"/>
    </location>
</feature>
<dbReference type="AlphaFoldDB" id="A0AAW1W1F8"/>
<dbReference type="InterPro" id="IPR036770">
    <property type="entry name" value="Ankyrin_rpt-contain_sf"/>
</dbReference>
<dbReference type="SUPFAM" id="SSF48403">
    <property type="entry name" value="Ankyrin repeat"/>
    <property type="match status" value="1"/>
</dbReference>
<sequence>MDERLIEASRSGAVQLLHQLLAENPLILHSVALASGENPLHIAALAGHVEFVKEILRLKPAFAKEINQDCFSPMHIASANGYLEIVKELLQIDPTLSQLKGRDQWTPLHYAASRGRLDIIREMVSACTESVENVTEQGETVFHLAVKNNQFEAIDAMVELVRDRNKLDILNMKDNNGNSVLHLATWKKQHQVVQCLLTINGTSTPGTTLDVNSLNQSDLTALNLLLIFPSGAGDLEIDDILRGAGALRARDMVHTNHNHTVLSVPSASQSHDHLQLDPKNLVEYFKFRRGRDSPDDARTALLVVAVLVATATYEAAINPPGGLWQDTNLSKNGTDPPHLAGQSNIASYSTAYYVVGAVFNSIGFSVSLHMINILTTNFPWRLELQVCGIAMYFTYVTALITISPGLTPGWYTLFVLVPFLPTVVLLAVRLIIRLTEPLQNRQRVFIECVRN</sequence>
<keyword evidence="6 8" id="KW-0472">Membrane</keyword>
<feature type="transmembrane region" description="Helical" evidence="8">
    <location>
        <begin position="351"/>
        <end position="374"/>
    </location>
</feature>
<evidence type="ECO:0000259" key="9">
    <source>
        <dbReference type="Pfam" id="PF13962"/>
    </source>
</evidence>
<keyword evidence="2 8" id="KW-0812">Transmembrane</keyword>
<evidence type="ECO:0000313" key="10">
    <source>
        <dbReference type="EMBL" id="KAK9913951.1"/>
    </source>
</evidence>
<dbReference type="InterPro" id="IPR026961">
    <property type="entry name" value="PGG_dom"/>
</dbReference>
<reference evidence="10 11" key="1">
    <citation type="journal article" date="2023" name="G3 (Bethesda)">
        <title>A chromosome-length genome assembly and annotation of blackberry (Rubus argutus, cv. 'Hillquist').</title>
        <authorList>
            <person name="Bruna T."/>
            <person name="Aryal R."/>
            <person name="Dudchenko O."/>
            <person name="Sargent D.J."/>
            <person name="Mead D."/>
            <person name="Buti M."/>
            <person name="Cavallini A."/>
            <person name="Hytonen T."/>
            <person name="Andres J."/>
            <person name="Pham M."/>
            <person name="Weisz D."/>
            <person name="Mascagni F."/>
            <person name="Usai G."/>
            <person name="Natali L."/>
            <person name="Bassil N."/>
            <person name="Fernandez G.E."/>
            <person name="Lomsadze A."/>
            <person name="Armour M."/>
            <person name="Olukolu B."/>
            <person name="Poorten T."/>
            <person name="Britton C."/>
            <person name="Davik J."/>
            <person name="Ashrafi H."/>
            <person name="Aiden E.L."/>
            <person name="Borodovsky M."/>
            <person name="Worthington M."/>
        </authorList>
    </citation>
    <scope>NUCLEOTIDE SEQUENCE [LARGE SCALE GENOMIC DNA]</scope>
    <source>
        <strain evidence="10">PI 553951</strain>
    </source>
</reference>
<keyword evidence="3" id="KW-0677">Repeat</keyword>